<evidence type="ECO:0000313" key="3">
    <source>
        <dbReference type="EMBL" id="GJN92266.1"/>
    </source>
</evidence>
<reference evidence="3 4" key="1">
    <citation type="submission" date="2021-12" db="EMBL/GenBank/DDBJ databases">
        <title>High titer production of polyol ester of fatty acids by Rhodotorula paludigena BS15 towards product separation-free biomass refinery.</title>
        <authorList>
            <person name="Mano J."/>
            <person name="Ono H."/>
            <person name="Tanaka T."/>
            <person name="Naito K."/>
            <person name="Sushida H."/>
            <person name="Ike M."/>
            <person name="Tokuyasu K."/>
            <person name="Kitaoka M."/>
        </authorList>
    </citation>
    <scope>NUCLEOTIDE SEQUENCE [LARGE SCALE GENOMIC DNA]</scope>
    <source>
        <strain evidence="3 4">BS15</strain>
    </source>
</reference>
<sequence length="444" mass="49677">MDTAEKSLRHTTREKIKPRADKALLINAGRLHGRRENREIDELNATVEQLEAQLKDARADAASALANSSGKNENKSLKSMQKEIEARDKKIRRLEDERDAAVSARDALTSKLAAVEANLSSDARLVELNRELRQTRDRASQLQGKLQVVTEESEAYQTRLRQIEDGAETSAEGAMNRQKKEYTDKVVKLEDKVQRLEADKVNLAGQVKTAKLRQDQLEELKAAYERDNERMSKDAQDAEALSRQAEKSLADARALSAAHEGGCSADEKNRLTEKIASLESLCSSLEKSATSDAKVRRYHDLLLNLRLSEDDVSTLLTEGADWPPVRAEMRTASLIDLLWLLTDQQDEREDEQRILEAKLARAESEAARQKKRADAAIAAGHRAAQGDTSEAGRLGEQRQEMEEERNRLKREVEQAAADRARDKETIVQLESRISAFEANGASSD</sequence>
<feature type="compositionally biased region" description="Basic and acidic residues" evidence="2">
    <location>
        <begin position="393"/>
        <end position="424"/>
    </location>
</feature>
<proteinExistence type="predicted"/>
<dbReference type="AlphaFoldDB" id="A0AAV5GHY0"/>
<feature type="coiled-coil region" evidence="1">
    <location>
        <begin position="179"/>
        <end position="288"/>
    </location>
</feature>
<evidence type="ECO:0000313" key="4">
    <source>
        <dbReference type="Proteomes" id="UP001342314"/>
    </source>
</evidence>
<dbReference type="Proteomes" id="UP001342314">
    <property type="component" value="Unassembled WGS sequence"/>
</dbReference>
<keyword evidence="1" id="KW-0175">Coiled coil</keyword>
<accession>A0AAV5GHY0</accession>
<organism evidence="3 4">
    <name type="scientific">Rhodotorula paludigena</name>
    <dbReference type="NCBI Taxonomy" id="86838"/>
    <lineage>
        <taxon>Eukaryota</taxon>
        <taxon>Fungi</taxon>
        <taxon>Dikarya</taxon>
        <taxon>Basidiomycota</taxon>
        <taxon>Pucciniomycotina</taxon>
        <taxon>Microbotryomycetes</taxon>
        <taxon>Sporidiobolales</taxon>
        <taxon>Sporidiobolaceae</taxon>
        <taxon>Rhodotorula</taxon>
    </lineage>
</organism>
<evidence type="ECO:0000256" key="1">
    <source>
        <dbReference type="SAM" id="Coils"/>
    </source>
</evidence>
<comment type="caution">
    <text evidence="3">The sequence shown here is derived from an EMBL/GenBank/DDBJ whole genome shotgun (WGS) entry which is preliminary data.</text>
</comment>
<feature type="compositionally biased region" description="Low complexity" evidence="2">
    <location>
        <begin position="375"/>
        <end position="387"/>
    </location>
</feature>
<protein>
    <submittedName>
        <fullName evidence="3">Uncharacterized protein</fullName>
    </submittedName>
</protein>
<feature type="region of interest" description="Disordered" evidence="2">
    <location>
        <begin position="370"/>
        <end position="424"/>
    </location>
</feature>
<keyword evidence="4" id="KW-1185">Reference proteome</keyword>
<evidence type="ECO:0000256" key="2">
    <source>
        <dbReference type="SAM" id="MobiDB-lite"/>
    </source>
</evidence>
<dbReference type="EMBL" id="BQKY01000010">
    <property type="protein sequence ID" value="GJN92266.1"/>
    <property type="molecule type" value="Genomic_DNA"/>
</dbReference>
<feature type="coiled-coil region" evidence="1">
    <location>
        <begin position="33"/>
        <end position="152"/>
    </location>
</feature>
<name>A0AAV5GHY0_9BASI</name>
<gene>
    <name evidence="3" type="ORF">Rhopal_005296-T1</name>
</gene>